<keyword evidence="1" id="KW-1133">Transmembrane helix</keyword>
<evidence type="ECO:0000313" key="2">
    <source>
        <dbReference type="EMBL" id="MEW9310565.1"/>
    </source>
</evidence>
<reference evidence="2 3" key="1">
    <citation type="submission" date="2024-07" db="EMBL/GenBank/DDBJ databases">
        <title>Description of Labrys sedimenti sp. nov., isolated from a diclofenac-degrading enrichment culture.</title>
        <authorList>
            <person name="Tancsics A."/>
            <person name="Csepanyi A."/>
        </authorList>
    </citation>
    <scope>NUCLEOTIDE SEQUENCE [LARGE SCALE GENOMIC DNA]</scope>
    <source>
        <strain evidence="2 3">LMG 23578</strain>
    </source>
</reference>
<keyword evidence="3" id="KW-1185">Reference proteome</keyword>
<evidence type="ECO:0000256" key="1">
    <source>
        <dbReference type="SAM" id="Phobius"/>
    </source>
</evidence>
<sequence length="40" mass="4550">MIEALVDQFTNDLKMLAWLAILLLGVCLTVLVAYKASRRR</sequence>
<organism evidence="2 3">
    <name type="scientific">Labrys neptuniae</name>
    <dbReference type="NCBI Taxonomy" id="376174"/>
    <lineage>
        <taxon>Bacteria</taxon>
        <taxon>Pseudomonadati</taxon>
        <taxon>Pseudomonadota</taxon>
        <taxon>Alphaproteobacteria</taxon>
        <taxon>Hyphomicrobiales</taxon>
        <taxon>Xanthobacteraceae</taxon>
        <taxon>Labrys</taxon>
    </lineage>
</organism>
<dbReference type="RefSeq" id="WP_367626946.1">
    <property type="nucleotide sequence ID" value="NZ_JBFNQD010000030.1"/>
</dbReference>
<evidence type="ECO:0000313" key="3">
    <source>
        <dbReference type="Proteomes" id="UP001555786"/>
    </source>
</evidence>
<proteinExistence type="predicted"/>
<accession>A0ABV3PY06</accession>
<dbReference type="Proteomes" id="UP001555786">
    <property type="component" value="Unassembled WGS sequence"/>
</dbReference>
<keyword evidence="1" id="KW-0812">Transmembrane</keyword>
<keyword evidence="1" id="KW-0472">Membrane</keyword>
<name>A0ABV3PY06_9HYPH</name>
<gene>
    <name evidence="2" type="ORF">ABXS05_33820</name>
</gene>
<dbReference type="EMBL" id="JBFNQD010000030">
    <property type="protein sequence ID" value="MEW9310565.1"/>
    <property type="molecule type" value="Genomic_DNA"/>
</dbReference>
<feature type="transmembrane region" description="Helical" evidence="1">
    <location>
        <begin position="15"/>
        <end position="34"/>
    </location>
</feature>
<comment type="caution">
    <text evidence="2">The sequence shown here is derived from an EMBL/GenBank/DDBJ whole genome shotgun (WGS) entry which is preliminary data.</text>
</comment>
<protein>
    <recommendedName>
        <fullName evidence="4">DUF3149 domain-containing protein</fullName>
    </recommendedName>
</protein>
<evidence type="ECO:0008006" key="4">
    <source>
        <dbReference type="Google" id="ProtNLM"/>
    </source>
</evidence>